<sequence>MSATVEQTNSKTGTEGAEQSTPECPIPPLVSVTHDAREIWESYRNVIEAKAQKYYPMPATFQMVPLRMSIMDIEGVKTYFFKARIPNNKFVNVRIRLSGKAESRDNQVLVESRATAPIIGLDDSSNQWSIIVSDKEQDLYGPALDQVQQ</sequence>
<dbReference type="AlphaFoldDB" id="A0A818UD50"/>
<accession>A0A818UD50</accession>
<gene>
    <name evidence="2" type="ORF">JBS370_LOCUS9224</name>
</gene>
<dbReference type="EMBL" id="CAJOBD010000617">
    <property type="protein sequence ID" value="CAF3696672.1"/>
    <property type="molecule type" value="Genomic_DNA"/>
</dbReference>
<organism evidence="2 3">
    <name type="scientific">Rotaria sordida</name>
    <dbReference type="NCBI Taxonomy" id="392033"/>
    <lineage>
        <taxon>Eukaryota</taxon>
        <taxon>Metazoa</taxon>
        <taxon>Spiralia</taxon>
        <taxon>Gnathifera</taxon>
        <taxon>Rotifera</taxon>
        <taxon>Eurotatoria</taxon>
        <taxon>Bdelloidea</taxon>
        <taxon>Philodinida</taxon>
        <taxon>Philodinidae</taxon>
        <taxon>Rotaria</taxon>
    </lineage>
</organism>
<dbReference type="Proteomes" id="UP000663836">
    <property type="component" value="Unassembled WGS sequence"/>
</dbReference>
<name>A0A818UD50_9BILA</name>
<reference evidence="2" key="1">
    <citation type="submission" date="2021-02" db="EMBL/GenBank/DDBJ databases">
        <authorList>
            <person name="Nowell W R."/>
        </authorList>
    </citation>
    <scope>NUCLEOTIDE SEQUENCE</scope>
</reference>
<proteinExistence type="predicted"/>
<protein>
    <submittedName>
        <fullName evidence="2">Uncharacterized protein</fullName>
    </submittedName>
</protein>
<evidence type="ECO:0000313" key="2">
    <source>
        <dbReference type="EMBL" id="CAF3696672.1"/>
    </source>
</evidence>
<feature type="region of interest" description="Disordered" evidence="1">
    <location>
        <begin position="1"/>
        <end position="27"/>
    </location>
</feature>
<evidence type="ECO:0000256" key="1">
    <source>
        <dbReference type="SAM" id="MobiDB-lite"/>
    </source>
</evidence>
<comment type="caution">
    <text evidence="2">The sequence shown here is derived from an EMBL/GenBank/DDBJ whole genome shotgun (WGS) entry which is preliminary data.</text>
</comment>
<evidence type="ECO:0000313" key="3">
    <source>
        <dbReference type="Proteomes" id="UP000663836"/>
    </source>
</evidence>
<feature type="compositionally biased region" description="Polar residues" evidence="1">
    <location>
        <begin position="1"/>
        <end position="22"/>
    </location>
</feature>